<organism evidence="2 3">
    <name type="scientific">Loktanella atrilutea</name>
    <dbReference type="NCBI Taxonomy" id="366533"/>
    <lineage>
        <taxon>Bacteria</taxon>
        <taxon>Pseudomonadati</taxon>
        <taxon>Pseudomonadota</taxon>
        <taxon>Alphaproteobacteria</taxon>
        <taxon>Rhodobacterales</taxon>
        <taxon>Roseobacteraceae</taxon>
        <taxon>Loktanella</taxon>
    </lineage>
</organism>
<dbReference type="InterPro" id="IPR029021">
    <property type="entry name" value="Prot-tyrosine_phosphatase-like"/>
</dbReference>
<evidence type="ECO:0000259" key="1">
    <source>
        <dbReference type="Pfam" id="PF04273"/>
    </source>
</evidence>
<dbReference type="NCBIfam" id="TIGR01244">
    <property type="entry name" value="TIGR01244 family sulfur transferase"/>
    <property type="match status" value="1"/>
</dbReference>
<dbReference type="Pfam" id="PF04273">
    <property type="entry name" value="BLH_phosphatase"/>
    <property type="match status" value="1"/>
</dbReference>
<accession>A0A1M5B2Z3</accession>
<protein>
    <submittedName>
        <fullName evidence="2">TIGR01244 family protein</fullName>
    </submittedName>
</protein>
<sequence>MEIRPLTPAFAASPQIDPADAGTIKAAGFVTVICNRPDAEVPPSHQADAMRQAIEAEGLTFVVNPVTHQGLNQEMVEIQRQAAAAGKTLAYCASGTRSTIVWALGQAGTMDADEIIAAGANAGYDLGGLRDRLG</sequence>
<dbReference type="OrthoDB" id="9805710at2"/>
<gene>
    <name evidence="2" type="ORF">SAMN05444339_105215</name>
</gene>
<feature type="domain" description="Beta-lactamase hydrolase-like protein phosphatase-like" evidence="1">
    <location>
        <begin position="3"/>
        <end position="108"/>
    </location>
</feature>
<dbReference type="EMBL" id="FQUE01000005">
    <property type="protein sequence ID" value="SHF36931.1"/>
    <property type="molecule type" value="Genomic_DNA"/>
</dbReference>
<dbReference type="InterPro" id="IPR005939">
    <property type="entry name" value="BLH_phosphatase-like"/>
</dbReference>
<dbReference type="Proteomes" id="UP000183987">
    <property type="component" value="Unassembled WGS sequence"/>
</dbReference>
<proteinExistence type="predicted"/>
<keyword evidence="3" id="KW-1185">Reference proteome</keyword>
<evidence type="ECO:0000313" key="2">
    <source>
        <dbReference type="EMBL" id="SHF36931.1"/>
    </source>
</evidence>
<dbReference type="STRING" id="366533.SAMN05444339_105215"/>
<name>A0A1M5B2Z3_LOKAT</name>
<evidence type="ECO:0000313" key="3">
    <source>
        <dbReference type="Proteomes" id="UP000183987"/>
    </source>
</evidence>
<dbReference type="Gene3D" id="3.90.190.10">
    <property type="entry name" value="Protein tyrosine phosphatase superfamily"/>
    <property type="match status" value="1"/>
</dbReference>
<dbReference type="AlphaFoldDB" id="A0A1M5B2Z3"/>
<dbReference type="RefSeq" id="WP_072857547.1">
    <property type="nucleotide sequence ID" value="NZ_FQUE01000005.1"/>
</dbReference>
<reference evidence="3" key="1">
    <citation type="submission" date="2016-11" db="EMBL/GenBank/DDBJ databases">
        <authorList>
            <person name="Varghese N."/>
            <person name="Submissions S."/>
        </authorList>
    </citation>
    <scope>NUCLEOTIDE SEQUENCE [LARGE SCALE GENOMIC DNA]</scope>
    <source>
        <strain evidence="3">DSM 29326</strain>
    </source>
</reference>
<dbReference type="GO" id="GO:0016787">
    <property type="term" value="F:hydrolase activity"/>
    <property type="evidence" value="ECO:0007669"/>
    <property type="project" value="InterPro"/>
</dbReference>